<sequence>MSPSKFLRRPASFSPSQVVPWPVEESSFDRQFTTKLSALHCRSTCTLPGESYASTPWLMDALETAVATQKVAIESLSNIPIRECDQNPIENYLEDAVELLDACNGLGSRMETVNEYVQALRIVLHRLEGGSDPNASVLKRASVLLNSCEAMERKCTELEKCSSSFRKLGERFSQGTASPLSVTKSSCSEGNNVNTQLQEVLTGSKAIALFACGVLGIALSFKAKRGLPAKGSFPTTSWSSLLHGLHKQVQEKVEKRKKLGCVVLFELRETVNATKNLRDLINLRLTEKKATHHVDINVKIEDLRRSCGKLEESINALQGRVHELYRNLMCIRMALLGAMSYQ</sequence>
<reference evidence="1 2" key="1">
    <citation type="submission" date="2020-06" db="EMBL/GenBank/DDBJ databases">
        <title>Transcriptomic and genomic resources for Thalictrum thalictroides and T. hernandezii: Facilitating candidate gene discovery in an emerging model plant lineage.</title>
        <authorList>
            <person name="Arias T."/>
            <person name="Riano-Pachon D.M."/>
            <person name="Di Stilio V.S."/>
        </authorList>
    </citation>
    <scope>NUCLEOTIDE SEQUENCE [LARGE SCALE GENOMIC DNA]</scope>
    <source>
        <strain evidence="2">cv. WT478/WT964</strain>
        <tissue evidence="1">Leaves</tissue>
    </source>
</reference>
<proteinExistence type="predicted"/>
<dbReference type="AlphaFoldDB" id="A0A7J6VRG7"/>
<evidence type="ECO:0000313" key="1">
    <source>
        <dbReference type="EMBL" id="KAF5187453.1"/>
    </source>
</evidence>
<gene>
    <name evidence="1" type="ORF">FRX31_022958</name>
</gene>
<protein>
    <submittedName>
        <fullName evidence="1">Uncharacterized protein</fullName>
    </submittedName>
</protein>
<comment type="caution">
    <text evidence="1">The sequence shown here is derived from an EMBL/GenBank/DDBJ whole genome shotgun (WGS) entry which is preliminary data.</text>
</comment>
<dbReference type="InterPro" id="IPR004320">
    <property type="entry name" value="BPS1_pln"/>
</dbReference>
<evidence type="ECO:0000313" key="2">
    <source>
        <dbReference type="Proteomes" id="UP000554482"/>
    </source>
</evidence>
<accession>A0A7J6VRG7</accession>
<keyword evidence="2" id="KW-1185">Reference proteome</keyword>
<dbReference type="EMBL" id="JABWDY010027975">
    <property type="protein sequence ID" value="KAF5187453.1"/>
    <property type="molecule type" value="Genomic_DNA"/>
</dbReference>
<dbReference type="OrthoDB" id="1878996at2759"/>
<name>A0A7J6VRG7_THATH</name>
<dbReference type="PANTHER" id="PTHR31509">
    <property type="entry name" value="BPS1-LIKE PROTEIN"/>
    <property type="match status" value="1"/>
</dbReference>
<dbReference type="Proteomes" id="UP000554482">
    <property type="component" value="Unassembled WGS sequence"/>
</dbReference>
<dbReference type="Pfam" id="PF03087">
    <property type="entry name" value="BPS1"/>
    <property type="match status" value="1"/>
</dbReference>
<dbReference type="GO" id="GO:0048367">
    <property type="term" value="P:shoot system development"/>
    <property type="evidence" value="ECO:0007669"/>
    <property type="project" value="InterPro"/>
</dbReference>
<dbReference type="GO" id="GO:0048364">
    <property type="term" value="P:root development"/>
    <property type="evidence" value="ECO:0007669"/>
    <property type="project" value="InterPro"/>
</dbReference>
<organism evidence="1 2">
    <name type="scientific">Thalictrum thalictroides</name>
    <name type="common">Rue-anemone</name>
    <name type="synonym">Anemone thalictroides</name>
    <dbReference type="NCBI Taxonomy" id="46969"/>
    <lineage>
        <taxon>Eukaryota</taxon>
        <taxon>Viridiplantae</taxon>
        <taxon>Streptophyta</taxon>
        <taxon>Embryophyta</taxon>
        <taxon>Tracheophyta</taxon>
        <taxon>Spermatophyta</taxon>
        <taxon>Magnoliopsida</taxon>
        <taxon>Ranunculales</taxon>
        <taxon>Ranunculaceae</taxon>
        <taxon>Thalictroideae</taxon>
        <taxon>Thalictrum</taxon>
    </lineage>
</organism>